<keyword evidence="2" id="KW-0472">Membrane</keyword>
<dbReference type="GeneID" id="17251467"/>
<feature type="region of interest" description="Disordered" evidence="1">
    <location>
        <begin position="176"/>
        <end position="251"/>
    </location>
</feature>
<evidence type="ECO:0000256" key="1">
    <source>
        <dbReference type="SAM" id="MobiDB-lite"/>
    </source>
</evidence>
<accession>A0A0D3I226</accession>
<evidence type="ECO:0000256" key="2">
    <source>
        <dbReference type="SAM" id="Phobius"/>
    </source>
</evidence>
<evidence type="ECO:0000313" key="4">
    <source>
        <dbReference type="Proteomes" id="UP000013827"/>
    </source>
</evidence>
<name>A0A0D3I226_EMIH1</name>
<keyword evidence="2" id="KW-1133">Transmembrane helix</keyword>
<dbReference type="HOGENOM" id="CLU_853750_0_0_1"/>
<reference evidence="3" key="2">
    <citation type="submission" date="2024-10" db="UniProtKB">
        <authorList>
            <consortium name="EnsemblProtists"/>
        </authorList>
    </citation>
    <scope>IDENTIFICATION</scope>
</reference>
<dbReference type="EnsemblProtists" id="EOD05311">
    <property type="protein sequence ID" value="EOD05311"/>
    <property type="gene ID" value="EMIHUDRAFT_198964"/>
</dbReference>
<proteinExistence type="predicted"/>
<dbReference type="RefSeq" id="XP_005757740.1">
    <property type="nucleotide sequence ID" value="XM_005757683.1"/>
</dbReference>
<keyword evidence="4" id="KW-1185">Reference proteome</keyword>
<evidence type="ECO:0000313" key="3">
    <source>
        <dbReference type="EnsemblProtists" id="EOD05311"/>
    </source>
</evidence>
<protein>
    <submittedName>
        <fullName evidence="3">Uncharacterized protein</fullName>
    </submittedName>
</protein>
<keyword evidence="2" id="KW-0812">Transmembrane</keyword>
<sequence>MILSLAACQPRLGPAPIAPRAKAAVCSVAEPAPQSALVSGSADHTNARAALVTAITAHRPRAAAAARGRAASLAGNASSTILAAGGAACLAAAYPPARRAREAALAYGTARLALAFARRDPDPRRLVRIDEAAVHAASAVREGWGAARLTALGAAMAAVSGGTVVELTAAAAHRRLGRNGAAPPPVARHGRRGAAAMEREGVGSTGEQPAATGRAATSADHLSSPEDASATSHAARPSPSNPAAVTATGPAAAEAAERRHLAALSCGAALLSFLLAAGSALACVEACFVVSLAFAQRARLLLLAALVRLAALGQDEGTSTESDMRP</sequence>
<dbReference type="KEGG" id="ehx:EMIHUDRAFT_198964"/>
<organism evidence="3 4">
    <name type="scientific">Emiliania huxleyi (strain CCMP1516)</name>
    <dbReference type="NCBI Taxonomy" id="280463"/>
    <lineage>
        <taxon>Eukaryota</taxon>
        <taxon>Haptista</taxon>
        <taxon>Haptophyta</taxon>
        <taxon>Prymnesiophyceae</taxon>
        <taxon>Isochrysidales</taxon>
        <taxon>Noelaerhabdaceae</taxon>
        <taxon>Emiliania</taxon>
    </lineage>
</organism>
<dbReference type="PaxDb" id="2903-EOD05311"/>
<dbReference type="Proteomes" id="UP000013827">
    <property type="component" value="Unassembled WGS sequence"/>
</dbReference>
<dbReference type="AlphaFoldDB" id="A0A0D3I226"/>
<feature type="compositionally biased region" description="Low complexity" evidence="1">
    <location>
        <begin position="242"/>
        <end position="251"/>
    </location>
</feature>
<reference evidence="4" key="1">
    <citation type="journal article" date="2013" name="Nature">
        <title>Pan genome of the phytoplankton Emiliania underpins its global distribution.</title>
        <authorList>
            <person name="Read B.A."/>
            <person name="Kegel J."/>
            <person name="Klute M.J."/>
            <person name="Kuo A."/>
            <person name="Lefebvre S.C."/>
            <person name="Maumus F."/>
            <person name="Mayer C."/>
            <person name="Miller J."/>
            <person name="Monier A."/>
            <person name="Salamov A."/>
            <person name="Young J."/>
            <person name="Aguilar M."/>
            <person name="Claverie J.M."/>
            <person name="Frickenhaus S."/>
            <person name="Gonzalez K."/>
            <person name="Herman E.K."/>
            <person name="Lin Y.C."/>
            <person name="Napier J."/>
            <person name="Ogata H."/>
            <person name="Sarno A.F."/>
            <person name="Shmutz J."/>
            <person name="Schroeder D."/>
            <person name="de Vargas C."/>
            <person name="Verret F."/>
            <person name="von Dassow P."/>
            <person name="Valentin K."/>
            <person name="Van de Peer Y."/>
            <person name="Wheeler G."/>
            <person name="Dacks J.B."/>
            <person name="Delwiche C.F."/>
            <person name="Dyhrman S.T."/>
            <person name="Glockner G."/>
            <person name="John U."/>
            <person name="Richards T."/>
            <person name="Worden A.Z."/>
            <person name="Zhang X."/>
            <person name="Grigoriev I.V."/>
            <person name="Allen A.E."/>
            <person name="Bidle K."/>
            <person name="Borodovsky M."/>
            <person name="Bowler C."/>
            <person name="Brownlee C."/>
            <person name="Cock J.M."/>
            <person name="Elias M."/>
            <person name="Gladyshev V.N."/>
            <person name="Groth M."/>
            <person name="Guda C."/>
            <person name="Hadaegh A."/>
            <person name="Iglesias-Rodriguez M.D."/>
            <person name="Jenkins J."/>
            <person name="Jones B.M."/>
            <person name="Lawson T."/>
            <person name="Leese F."/>
            <person name="Lindquist E."/>
            <person name="Lobanov A."/>
            <person name="Lomsadze A."/>
            <person name="Malik S.B."/>
            <person name="Marsh M.E."/>
            <person name="Mackinder L."/>
            <person name="Mock T."/>
            <person name="Mueller-Roeber B."/>
            <person name="Pagarete A."/>
            <person name="Parker M."/>
            <person name="Probert I."/>
            <person name="Quesneville H."/>
            <person name="Raines C."/>
            <person name="Rensing S.A."/>
            <person name="Riano-Pachon D.M."/>
            <person name="Richier S."/>
            <person name="Rokitta S."/>
            <person name="Shiraiwa Y."/>
            <person name="Soanes D.M."/>
            <person name="van der Giezen M."/>
            <person name="Wahlund T.M."/>
            <person name="Williams B."/>
            <person name="Wilson W."/>
            <person name="Wolfe G."/>
            <person name="Wurch L.L."/>
        </authorList>
    </citation>
    <scope>NUCLEOTIDE SEQUENCE</scope>
</reference>
<feature type="transmembrane region" description="Helical" evidence="2">
    <location>
        <begin position="268"/>
        <end position="294"/>
    </location>
</feature>